<evidence type="ECO:0000256" key="1">
    <source>
        <dbReference type="SAM" id="Phobius"/>
    </source>
</evidence>
<protein>
    <submittedName>
        <fullName evidence="2">DUF4199 domain-containing protein</fullName>
    </submittedName>
</protein>
<dbReference type="Proteomes" id="UP000294850">
    <property type="component" value="Unassembled WGS sequence"/>
</dbReference>
<feature type="transmembrane region" description="Helical" evidence="1">
    <location>
        <begin position="142"/>
        <end position="167"/>
    </location>
</feature>
<name>A0A4R5DMF9_9BACT</name>
<dbReference type="RefSeq" id="WP_131958725.1">
    <property type="nucleotide sequence ID" value="NZ_SMFL01000004.1"/>
</dbReference>
<keyword evidence="3" id="KW-1185">Reference proteome</keyword>
<dbReference type="InterPro" id="IPR025250">
    <property type="entry name" value="DUF4199"/>
</dbReference>
<reference evidence="2 3" key="1">
    <citation type="submission" date="2019-03" db="EMBL/GenBank/DDBJ databases">
        <title>Dyadobacter AR-3-6 sp. nov., isolated from arctic soil.</title>
        <authorList>
            <person name="Chaudhary D.K."/>
        </authorList>
    </citation>
    <scope>NUCLEOTIDE SEQUENCE [LARGE SCALE GENOMIC DNA]</scope>
    <source>
        <strain evidence="2 3">AR-3-6</strain>
    </source>
</reference>
<dbReference type="OrthoDB" id="6384283at2"/>
<feature type="transmembrane region" description="Helical" evidence="1">
    <location>
        <begin position="5"/>
        <end position="25"/>
    </location>
</feature>
<keyword evidence="1" id="KW-1133">Transmembrane helix</keyword>
<evidence type="ECO:0000313" key="2">
    <source>
        <dbReference type="EMBL" id="TDE15462.1"/>
    </source>
</evidence>
<comment type="caution">
    <text evidence="2">The sequence shown here is derived from an EMBL/GenBank/DDBJ whole genome shotgun (WGS) entry which is preliminary data.</text>
</comment>
<sequence>MKRNVVVFGLISGVVLAVFSMIVTWQCYKNEDFESNMLLGYTFMLAAFSSIFVGIKSYRDKHNMGVISFGKAFKIGLLITLIASTFYVVAWLFEYYLIIPDFMDRYTAHTMKEFVAGGATPQEISLKESEMQGYVEMYKNPAYVVLFTYAEVLPIGLVISLISALILKRKSADRAGL</sequence>
<dbReference type="EMBL" id="SMFL01000004">
    <property type="protein sequence ID" value="TDE15462.1"/>
    <property type="molecule type" value="Genomic_DNA"/>
</dbReference>
<keyword evidence="1" id="KW-0812">Transmembrane</keyword>
<gene>
    <name evidence="2" type="ORF">E0F88_13195</name>
</gene>
<keyword evidence="1" id="KW-0472">Membrane</keyword>
<accession>A0A4R5DMF9</accession>
<proteinExistence type="predicted"/>
<feature type="transmembrane region" description="Helical" evidence="1">
    <location>
        <begin position="37"/>
        <end position="55"/>
    </location>
</feature>
<organism evidence="2 3">
    <name type="scientific">Dyadobacter psychrotolerans</name>
    <dbReference type="NCBI Taxonomy" id="2541721"/>
    <lineage>
        <taxon>Bacteria</taxon>
        <taxon>Pseudomonadati</taxon>
        <taxon>Bacteroidota</taxon>
        <taxon>Cytophagia</taxon>
        <taxon>Cytophagales</taxon>
        <taxon>Spirosomataceae</taxon>
        <taxon>Dyadobacter</taxon>
    </lineage>
</organism>
<dbReference type="Pfam" id="PF13858">
    <property type="entry name" value="DUF4199"/>
    <property type="match status" value="1"/>
</dbReference>
<evidence type="ECO:0000313" key="3">
    <source>
        <dbReference type="Proteomes" id="UP000294850"/>
    </source>
</evidence>
<feature type="transmembrane region" description="Helical" evidence="1">
    <location>
        <begin position="75"/>
        <end position="98"/>
    </location>
</feature>
<dbReference type="AlphaFoldDB" id="A0A4R5DMF9"/>